<evidence type="ECO:0000313" key="2">
    <source>
        <dbReference type="Proteomes" id="UP001556098"/>
    </source>
</evidence>
<sequence length="965" mass="105651">MRFIYSAFYSALALFLLLAPVQAGEILLTEEDLVPTPGDVLVASRLQLPEPRDDVPIIGPTNRQAGARLVRILSGQNSINGFRGVLYDNRDRGQSLLDPELYPSLTHLKYDLDTSADDLDFGLAGKIVFPAVVLGNASTLDENIRPPRSLPRIAMTDMSWHMKSAALYTNNHIYVYPAYRDHGAEDRFPINWPYMIASEGGVGSEQPFINAMALTLAALPRDTFAFLKEKGLIAPTVQMILRRNLATVSSREDYLTGLAHPAAFDGRLIRSDRMVAQASKMRPEDIPPTVHLQVVEEDFSDTAGLAGLNERVMDTRAAIGRVWRSFAWEREMVVSAKDTTDPNDRPLTFEWKLLRGDPGRVSIEPQGPDASSARIRVAWHDVWHEPIAGNRKNQTRGMSRVDIGVFANNGNYDSAPSIISIDFPEHQIRQYDRGTDGAMRLASVDYDAEARKAFLDPLLYWTAPWKDTARYDENNNLTGWDRQFAVGTTDFVPHDPPGQSWRYEIDTSENSAALTMVAAKDAPAVESVAPSAEFAPAAIEESEIVLTLKSVGNVRSIARADNRSRNDLAAPVVVDGELYIVDKSAGAVHKFDETVSGGASAEVFNVFSDPPDDLSFDYVRAILNVADGPGESVYMVFTTDDLPVGVVPEPLPNVDAYQKRRTRYQIIYKYEFNPFDGTDGEPAPVLLAAFEQMIAGHRGGGVLTLPNGDLLLARGDNLGSNRDGLTFAQDDGFTLSKLLIIDQDTGAIKIAAKGVREVQDIVFTDRAKTKIAFAEMGAKVADEINVIALADLLSDREIENFGWGRVSGDASDGIGVDGTAREGMFYINGGHTEKAGTDPVAIGQAPLGEAGFVQPYAQMRPQGAEAFGLSGPVYSDTHFKKIEALFGDLVSGDLLATLRDDPAEIKTVYRLNLKDPSGSPVDLLEEANEIGLNRVDVRFFTFPDGQPGLLTEQTGEIYRLSEVTD</sequence>
<name>A0ABV3RU88_9RHOB</name>
<keyword evidence="2" id="KW-1185">Reference proteome</keyword>
<evidence type="ECO:0000313" key="1">
    <source>
        <dbReference type="EMBL" id="MEW9922246.1"/>
    </source>
</evidence>
<dbReference type="EMBL" id="JBFNXX010000039">
    <property type="protein sequence ID" value="MEW9922246.1"/>
    <property type="molecule type" value="Genomic_DNA"/>
</dbReference>
<proteinExistence type="predicted"/>
<organism evidence="1 2">
    <name type="scientific">Sulfitobacter sediminis</name>
    <dbReference type="NCBI Taxonomy" id="3234186"/>
    <lineage>
        <taxon>Bacteria</taxon>
        <taxon>Pseudomonadati</taxon>
        <taxon>Pseudomonadota</taxon>
        <taxon>Alphaproteobacteria</taxon>
        <taxon>Rhodobacterales</taxon>
        <taxon>Roseobacteraceae</taxon>
        <taxon>Sulfitobacter</taxon>
    </lineage>
</organism>
<dbReference type="InterPro" id="IPR011042">
    <property type="entry name" value="6-blade_b-propeller_TolB-like"/>
</dbReference>
<dbReference type="RefSeq" id="WP_367879943.1">
    <property type="nucleotide sequence ID" value="NZ_JBFNXX010000039.1"/>
</dbReference>
<dbReference type="Proteomes" id="UP001556098">
    <property type="component" value="Unassembled WGS sequence"/>
</dbReference>
<comment type="caution">
    <text evidence="1">The sequence shown here is derived from an EMBL/GenBank/DDBJ whole genome shotgun (WGS) entry which is preliminary data.</text>
</comment>
<gene>
    <name evidence="1" type="ORF">AB2B41_21825</name>
</gene>
<protein>
    <submittedName>
        <fullName evidence="1">Uncharacterized protein</fullName>
    </submittedName>
</protein>
<dbReference type="Gene3D" id="2.120.10.30">
    <property type="entry name" value="TolB, C-terminal domain"/>
    <property type="match status" value="1"/>
</dbReference>
<accession>A0ABV3RU88</accession>
<reference evidence="1 2" key="1">
    <citation type="submission" date="2024-07" db="EMBL/GenBank/DDBJ databases">
        <title>Marimonas sp.nov., isolated from tidal-flat sediment.</title>
        <authorList>
            <person name="Jayan J.N."/>
            <person name="Lee S.S."/>
        </authorList>
    </citation>
    <scope>NUCLEOTIDE SEQUENCE [LARGE SCALE GENOMIC DNA]</scope>
    <source>
        <strain evidence="1 2">MJW-29</strain>
    </source>
</reference>